<dbReference type="Gene3D" id="3.80.10.10">
    <property type="entry name" value="Ribonuclease Inhibitor"/>
    <property type="match status" value="2"/>
</dbReference>
<proteinExistence type="predicted"/>
<dbReference type="SUPFAM" id="SSF52058">
    <property type="entry name" value="L domain-like"/>
    <property type="match status" value="1"/>
</dbReference>
<comment type="caution">
    <text evidence="1">The sequence shown here is derived from an EMBL/GenBank/DDBJ whole genome shotgun (WGS) entry which is preliminary data.</text>
</comment>
<gene>
    <name evidence="1" type="ORF">JJN12_13940</name>
</gene>
<dbReference type="EMBL" id="JAEPRJ010000001">
    <property type="protein sequence ID" value="MBK5898861.1"/>
    <property type="molecule type" value="Genomic_DNA"/>
</dbReference>
<dbReference type="Proteomes" id="UP000604730">
    <property type="component" value="Unassembled WGS sequence"/>
</dbReference>
<dbReference type="PANTHER" id="PTHR45661">
    <property type="entry name" value="SURFACE ANTIGEN"/>
    <property type="match status" value="1"/>
</dbReference>
<protein>
    <submittedName>
        <fullName evidence="1">Leucine-rich repeat domain-containing protein</fullName>
    </submittedName>
</protein>
<reference evidence="1 2" key="1">
    <citation type="submission" date="2021-01" db="EMBL/GenBank/DDBJ databases">
        <title>Isolation and description of Catonella massiliensis sp. nov., a novel Catonella species, isolated from a stable periodontitis subject.</title>
        <authorList>
            <person name="Antezack A."/>
            <person name="Boxberger M."/>
            <person name="La Scola B."/>
            <person name="Monnet-Corti V."/>
        </authorList>
    </citation>
    <scope>NUCLEOTIDE SEQUENCE [LARGE SCALE GENOMIC DNA]</scope>
    <source>
        <strain evidence="1 2">Marseille-Q4567</strain>
    </source>
</reference>
<dbReference type="InterPro" id="IPR053139">
    <property type="entry name" value="Surface_bspA-like"/>
</dbReference>
<dbReference type="PANTHER" id="PTHR45661:SF3">
    <property type="entry name" value="IG-LIKE DOMAIN-CONTAINING PROTEIN"/>
    <property type="match status" value="1"/>
</dbReference>
<dbReference type="InterPro" id="IPR026906">
    <property type="entry name" value="LRR_5"/>
</dbReference>
<dbReference type="Pfam" id="PF13306">
    <property type="entry name" value="LRR_5"/>
    <property type="match status" value="2"/>
</dbReference>
<evidence type="ECO:0000313" key="1">
    <source>
        <dbReference type="EMBL" id="MBK5898861.1"/>
    </source>
</evidence>
<organism evidence="1 2">
    <name type="scientific">Catonella massiliensis</name>
    <dbReference type="NCBI Taxonomy" id="2799636"/>
    <lineage>
        <taxon>Bacteria</taxon>
        <taxon>Bacillati</taxon>
        <taxon>Bacillota</taxon>
        <taxon>Clostridia</taxon>
        <taxon>Lachnospirales</taxon>
        <taxon>Lachnospiraceae</taxon>
        <taxon>Catonella</taxon>
    </lineage>
</organism>
<keyword evidence="2" id="KW-1185">Reference proteome</keyword>
<accession>A0ABS1J3Y1</accession>
<sequence length="262" mass="29264">MTIPDGYTYVGQDAFIYNVKLSSIKFADTITYISEYAFGHCNIANLTLPKRLERIGDTGFFDSNIQGTLILPENLASLGERAFKGNRLTDVIFKGNKIECISEQAFEDNNLKTVNIPDSINMIEEAAFNGNDGEAEYAYFVVLKTPDGENTNNLPDKENYFINPSADKRVSKIELNYKKWDNRDFKFEGTAVTGFSGTGLLKVKVNKKVVIPGFNNNNEPITEISDSAFRNVDFEGQSLNKLDIEAVTLPKSLKTIGDFAFQ</sequence>
<dbReference type="InterPro" id="IPR032675">
    <property type="entry name" value="LRR_dom_sf"/>
</dbReference>
<name>A0ABS1J3Y1_9FIRM</name>
<evidence type="ECO:0000313" key="2">
    <source>
        <dbReference type="Proteomes" id="UP000604730"/>
    </source>
</evidence>